<comment type="caution">
    <text evidence="7">The sequence shown here is derived from an EMBL/GenBank/DDBJ whole genome shotgun (WGS) entry which is preliminary data.</text>
</comment>
<evidence type="ECO:0000256" key="2">
    <source>
        <dbReference type="ARBA" id="ARBA00022771"/>
    </source>
</evidence>
<organism evidence="7 8">
    <name type="scientific">Rhizophagus irregularis</name>
    <dbReference type="NCBI Taxonomy" id="588596"/>
    <lineage>
        <taxon>Eukaryota</taxon>
        <taxon>Fungi</taxon>
        <taxon>Fungi incertae sedis</taxon>
        <taxon>Mucoromycota</taxon>
        <taxon>Glomeromycotina</taxon>
        <taxon>Glomeromycetes</taxon>
        <taxon>Glomerales</taxon>
        <taxon>Glomeraceae</taxon>
        <taxon>Rhizophagus</taxon>
    </lineage>
</organism>
<evidence type="ECO:0000256" key="1">
    <source>
        <dbReference type="ARBA" id="ARBA00022723"/>
    </source>
</evidence>
<evidence type="ECO:0000313" key="7">
    <source>
        <dbReference type="EMBL" id="CAB5384571.1"/>
    </source>
</evidence>
<dbReference type="PROSITE" id="PS50808">
    <property type="entry name" value="ZF_BED"/>
    <property type="match status" value="1"/>
</dbReference>
<proteinExistence type="predicted"/>
<dbReference type="EMBL" id="CAGKOT010000051">
    <property type="protein sequence ID" value="CAB5384571.1"/>
    <property type="molecule type" value="Genomic_DNA"/>
</dbReference>
<evidence type="ECO:0000259" key="6">
    <source>
        <dbReference type="PROSITE" id="PS50808"/>
    </source>
</evidence>
<keyword evidence="3" id="KW-0862">Zinc</keyword>
<evidence type="ECO:0000313" key="8">
    <source>
        <dbReference type="Proteomes" id="UP000684084"/>
    </source>
</evidence>
<evidence type="ECO:0000256" key="3">
    <source>
        <dbReference type="ARBA" id="ARBA00022833"/>
    </source>
</evidence>
<name>A0A915ZR36_9GLOM</name>
<dbReference type="Proteomes" id="UP000684084">
    <property type="component" value="Unassembled WGS sequence"/>
</dbReference>
<reference evidence="7" key="1">
    <citation type="submission" date="2020-05" db="EMBL/GenBank/DDBJ databases">
        <authorList>
            <person name="Rincon C."/>
            <person name="Sanders R I."/>
            <person name="Robbins C."/>
            <person name="Chaturvedi A."/>
        </authorList>
    </citation>
    <scope>NUCLEOTIDE SEQUENCE</scope>
    <source>
        <strain evidence="7">CHB12</strain>
    </source>
</reference>
<keyword evidence="5" id="KW-0472">Membrane</keyword>
<feature type="transmembrane region" description="Helical" evidence="5">
    <location>
        <begin position="123"/>
        <end position="142"/>
    </location>
</feature>
<sequence length="166" mass="18936">MSSSRAGRKLDVVWDYFDKEPLKSPGHFSAKCKFCNKSWKRAYVNILQMHLANNCLECPAEVKSYYLGFLTALSDDEMDVDTLSTGSRGSIGSKRLIVGQQGIEDFYESKDLPDHKVESINNALIQAFVCCGIPFLLLTIHFSKNYFINYVLITYLHHAKYCQEKC</sequence>
<keyword evidence="5" id="KW-1133">Transmembrane helix</keyword>
<dbReference type="AlphaFoldDB" id="A0A915ZR36"/>
<dbReference type="OrthoDB" id="2432862at2759"/>
<keyword evidence="1" id="KW-0479">Metal-binding</keyword>
<gene>
    <name evidence="7" type="ORF">CHRIB12_LOCUS18930</name>
</gene>
<dbReference type="InterPro" id="IPR003656">
    <property type="entry name" value="Znf_BED"/>
</dbReference>
<evidence type="ECO:0000256" key="5">
    <source>
        <dbReference type="SAM" id="Phobius"/>
    </source>
</evidence>
<keyword evidence="2 4" id="KW-0863">Zinc-finger</keyword>
<evidence type="ECO:0000256" key="4">
    <source>
        <dbReference type="PROSITE-ProRule" id="PRU00027"/>
    </source>
</evidence>
<dbReference type="GO" id="GO:0003677">
    <property type="term" value="F:DNA binding"/>
    <property type="evidence" value="ECO:0007669"/>
    <property type="project" value="InterPro"/>
</dbReference>
<dbReference type="GO" id="GO:0008270">
    <property type="term" value="F:zinc ion binding"/>
    <property type="evidence" value="ECO:0007669"/>
    <property type="project" value="UniProtKB-KW"/>
</dbReference>
<feature type="domain" description="BED-type" evidence="6">
    <location>
        <begin position="8"/>
        <end position="62"/>
    </location>
</feature>
<accession>A0A915ZR36</accession>
<dbReference type="Pfam" id="PF02892">
    <property type="entry name" value="zf-BED"/>
    <property type="match status" value="1"/>
</dbReference>
<keyword evidence="5" id="KW-0812">Transmembrane</keyword>
<protein>
    <recommendedName>
        <fullName evidence="6">BED-type domain-containing protein</fullName>
    </recommendedName>
</protein>